<evidence type="ECO:0000259" key="1">
    <source>
        <dbReference type="PROSITE" id="PS51781"/>
    </source>
</evidence>
<feature type="domain" description="SH3b" evidence="1">
    <location>
        <begin position="272"/>
        <end position="339"/>
    </location>
</feature>
<protein>
    <submittedName>
        <fullName evidence="2">SH3 domain-containing protein</fullName>
    </submittedName>
</protein>
<evidence type="ECO:0000313" key="2">
    <source>
        <dbReference type="EMBL" id="MSU02132.1"/>
    </source>
</evidence>
<dbReference type="Gene3D" id="2.30.30.40">
    <property type="entry name" value="SH3 Domains"/>
    <property type="match status" value="1"/>
</dbReference>
<keyword evidence="3" id="KW-1185">Reference proteome</keyword>
<accession>A0A6N7XMV3</accession>
<dbReference type="Proteomes" id="UP000469523">
    <property type="component" value="Unassembled WGS sequence"/>
</dbReference>
<evidence type="ECO:0000313" key="3">
    <source>
        <dbReference type="Proteomes" id="UP000469523"/>
    </source>
</evidence>
<gene>
    <name evidence="2" type="ORF">FYJ83_11685</name>
</gene>
<dbReference type="Pfam" id="PF08239">
    <property type="entry name" value="SH3_3"/>
    <property type="match status" value="1"/>
</dbReference>
<dbReference type="EMBL" id="VUNQ01000025">
    <property type="protein sequence ID" value="MSU02132.1"/>
    <property type="molecule type" value="Genomic_DNA"/>
</dbReference>
<dbReference type="PROSITE" id="PS51781">
    <property type="entry name" value="SH3B"/>
    <property type="match status" value="1"/>
</dbReference>
<dbReference type="InterPro" id="IPR003646">
    <property type="entry name" value="SH3-like_bac-type"/>
</dbReference>
<organism evidence="2 3">
    <name type="scientific">Tissierella pigra</name>
    <dbReference type="NCBI Taxonomy" id="2607614"/>
    <lineage>
        <taxon>Bacteria</taxon>
        <taxon>Bacillati</taxon>
        <taxon>Bacillota</taxon>
        <taxon>Tissierellia</taxon>
        <taxon>Tissierellales</taxon>
        <taxon>Tissierellaceae</taxon>
        <taxon>Tissierella</taxon>
    </lineage>
</organism>
<reference evidence="2 3" key="1">
    <citation type="submission" date="2019-09" db="EMBL/GenBank/DDBJ databases">
        <title>In-depth cultivation of the pig gut microbiome towards novel bacterial diversity and tailored functional studies.</title>
        <authorList>
            <person name="Wylensek D."/>
            <person name="Hitch T.C.A."/>
            <person name="Clavel T."/>
        </authorList>
    </citation>
    <scope>NUCLEOTIDE SEQUENCE [LARGE SCALE GENOMIC DNA]</scope>
    <source>
        <strain evidence="2 3">WCA3-693-APC-4?</strain>
    </source>
</reference>
<dbReference type="AlphaFoldDB" id="A0A6N7XMV3"/>
<sequence length="339" mass="39280">MSRKDEFDYLGTQRMIEFTSPAVKIAERYNAILKPISENFINRQLIDITQPILEVHNQWCKTYDSLGIGTILESKNRINELINSSATLGLNSAMQEILKPTTLLQGTMKSMLEGLSIGFDYTTIKTLQNLSIDVSKVQEEIQKNLNVFRGIDWSVIIELQDLEEFDIDNSIDEIIVDIANGISFQQKVVEFANKFRIKYPIIFYFILVFVWSPIQSAINDEVLNVIKGTTEPIVQEVKTSNYNNIEKNIKIEVNNIINKNIESNEVKDDILKIFKYVSTDKLVIRQRNSIKSKVIYTLEFGQVVKVLHKNRNWTLIEYKKDESESIIQGWVFTRYLSKF</sequence>
<comment type="caution">
    <text evidence="2">The sequence shown here is derived from an EMBL/GenBank/DDBJ whole genome shotgun (WGS) entry which is preliminary data.</text>
</comment>
<name>A0A6N7XMV3_9FIRM</name>
<proteinExistence type="predicted"/>
<dbReference type="RefSeq" id="WP_154440784.1">
    <property type="nucleotide sequence ID" value="NZ_VUNQ01000025.1"/>
</dbReference>